<evidence type="ECO:0000313" key="3">
    <source>
        <dbReference type="Proteomes" id="UP000034883"/>
    </source>
</evidence>
<proteinExistence type="predicted"/>
<gene>
    <name evidence="2" type="ORF">DB32_001326</name>
</gene>
<dbReference type="PROSITE" id="PS50075">
    <property type="entry name" value="CARRIER"/>
    <property type="match status" value="1"/>
</dbReference>
<sequence length="86" mass="9696">MKNSERIERYVLSDLARGRARGTIGPNDDLIEAGILDSLSIVHLIRYLEQAFDIEVRDEDIVPESFRTLAGIDALVERLTARTRVA</sequence>
<dbReference type="InterPro" id="IPR009081">
    <property type="entry name" value="PP-bd_ACP"/>
</dbReference>
<dbReference type="EMBL" id="CP011125">
    <property type="protein sequence ID" value="AKF04177.1"/>
    <property type="molecule type" value="Genomic_DNA"/>
</dbReference>
<dbReference type="AlphaFoldDB" id="A0A0F6W0K6"/>
<organism evidence="2 3">
    <name type="scientific">Sandaracinus amylolyticus</name>
    <dbReference type="NCBI Taxonomy" id="927083"/>
    <lineage>
        <taxon>Bacteria</taxon>
        <taxon>Pseudomonadati</taxon>
        <taxon>Myxococcota</taxon>
        <taxon>Polyangia</taxon>
        <taxon>Polyangiales</taxon>
        <taxon>Sandaracinaceae</taxon>
        <taxon>Sandaracinus</taxon>
    </lineage>
</organism>
<feature type="domain" description="Carrier" evidence="1">
    <location>
        <begin position="2"/>
        <end position="80"/>
    </location>
</feature>
<dbReference type="Pfam" id="PF00550">
    <property type="entry name" value="PP-binding"/>
    <property type="match status" value="1"/>
</dbReference>
<dbReference type="Proteomes" id="UP000034883">
    <property type="component" value="Chromosome"/>
</dbReference>
<evidence type="ECO:0000259" key="1">
    <source>
        <dbReference type="PROSITE" id="PS50075"/>
    </source>
</evidence>
<name>A0A0F6W0K6_9BACT</name>
<dbReference type="SUPFAM" id="SSF47336">
    <property type="entry name" value="ACP-like"/>
    <property type="match status" value="1"/>
</dbReference>
<keyword evidence="3" id="KW-1185">Reference proteome</keyword>
<evidence type="ECO:0000313" key="2">
    <source>
        <dbReference type="EMBL" id="AKF04177.1"/>
    </source>
</evidence>
<reference evidence="2 3" key="1">
    <citation type="submission" date="2015-03" db="EMBL/GenBank/DDBJ databases">
        <title>Genome assembly of Sandaracinus amylolyticus DSM 53668.</title>
        <authorList>
            <person name="Sharma G."/>
            <person name="Subramanian S."/>
        </authorList>
    </citation>
    <scope>NUCLEOTIDE SEQUENCE [LARGE SCALE GENOMIC DNA]</scope>
    <source>
        <strain evidence="2 3">DSM 53668</strain>
    </source>
</reference>
<accession>A0A0F6W0K6</accession>
<dbReference type="InterPro" id="IPR036736">
    <property type="entry name" value="ACP-like_sf"/>
</dbReference>
<protein>
    <submittedName>
        <fullName evidence="2">Acyl carrier protein</fullName>
    </submittedName>
</protein>
<dbReference type="KEGG" id="samy:DB32_001326"/>
<dbReference type="STRING" id="927083.DB32_001326"/>
<dbReference type="Gene3D" id="1.10.1200.10">
    <property type="entry name" value="ACP-like"/>
    <property type="match status" value="1"/>
</dbReference>
<dbReference type="RefSeq" id="WP_053231548.1">
    <property type="nucleotide sequence ID" value="NZ_CP011125.1"/>
</dbReference>